<dbReference type="AlphaFoldDB" id="A0A8J7UVE5"/>
<evidence type="ECO:0000256" key="3">
    <source>
        <dbReference type="ARBA" id="ARBA00022723"/>
    </source>
</evidence>
<dbReference type="InterPro" id="IPR002125">
    <property type="entry name" value="CMP_dCMP_dom"/>
</dbReference>
<reference evidence="7" key="1">
    <citation type="submission" date="2021-02" db="EMBL/GenBank/DDBJ databases">
        <title>Natronogracilivirga saccharolytica gen. nov. sp. nov. a new anaerobic, haloalkiliphilic carbohydrate-fermenting bacterium from soda lake and proposing of Cyclonatronumiaceae fam. nov. in the phylum Balneolaeota.</title>
        <authorList>
            <person name="Zhilina T.N."/>
            <person name="Sorokin D.Y."/>
            <person name="Zavarzina D.G."/>
            <person name="Toshchakov S.V."/>
            <person name="Kublanov I.V."/>
        </authorList>
    </citation>
    <scope>NUCLEOTIDE SEQUENCE</scope>
    <source>
        <strain evidence="7">Z-1702</strain>
    </source>
</reference>
<gene>
    <name evidence="7" type="ORF">NATSA_07310</name>
</gene>
<comment type="similarity">
    <text evidence="1">Belongs to the cytidine and deoxycytidylate deaminase family.</text>
</comment>
<dbReference type="PROSITE" id="PS00903">
    <property type="entry name" value="CYT_DCMP_DEAMINASES_1"/>
    <property type="match status" value="1"/>
</dbReference>
<dbReference type="InterPro" id="IPR016193">
    <property type="entry name" value="Cytidine_deaminase-like"/>
</dbReference>
<dbReference type="Pfam" id="PF00383">
    <property type="entry name" value="dCMP_cyt_deam_1"/>
    <property type="match status" value="1"/>
</dbReference>
<dbReference type="EC" id="3.5.4.5" evidence="7"/>
<comment type="caution">
    <text evidence="7">The sequence shown here is derived from an EMBL/GenBank/DDBJ whole genome shotgun (WGS) entry which is preliminary data.</text>
</comment>
<evidence type="ECO:0000259" key="6">
    <source>
        <dbReference type="PROSITE" id="PS51747"/>
    </source>
</evidence>
<dbReference type="Pfam" id="PF08211">
    <property type="entry name" value="dCMP_cyt_deam_2"/>
    <property type="match status" value="1"/>
</dbReference>
<name>A0A8J7UVE5_9BACT</name>
<dbReference type="PANTHER" id="PTHR11644:SF2">
    <property type="entry name" value="CYTIDINE DEAMINASE"/>
    <property type="match status" value="1"/>
</dbReference>
<organism evidence="7 8">
    <name type="scientific">Natronogracilivirga saccharolytica</name>
    <dbReference type="NCBI Taxonomy" id="2812953"/>
    <lineage>
        <taxon>Bacteria</taxon>
        <taxon>Pseudomonadati</taxon>
        <taxon>Balneolota</taxon>
        <taxon>Balneolia</taxon>
        <taxon>Balneolales</taxon>
        <taxon>Cyclonatronaceae</taxon>
        <taxon>Natronogracilivirga</taxon>
    </lineage>
</organism>
<dbReference type="NCBIfam" id="NF004064">
    <property type="entry name" value="PRK05578.1"/>
    <property type="match status" value="1"/>
</dbReference>
<dbReference type="GO" id="GO:0072527">
    <property type="term" value="P:pyrimidine-containing compound metabolic process"/>
    <property type="evidence" value="ECO:0007669"/>
    <property type="project" value="UniProtKB-ARBA"/>
</dbReference>
<dbReference type="InterPro" id="IPR050202">
    <property type="entry name" value="Cyt/Deoxycyt_deaminase"/>
</dbReference>
<keyword evidence="5" id="KW-0862">Zinc</keyword>
<evidence type="ECO:0000256" key="4">
    <source>
        <dbReference type="ARBA" id="ARBA00022801"/>
    </source>
</evidence>
<evidence type="ECO:0000256" key="5">
    <source>
        <dbReference type="ARBA" id="ARBA00022833"/>
    </source>
</evidence>
<dbReference type="InterPro" id="IPR016192">
    <property type="entry name" value="APOBEC/CMP_deaminase_Zn-bd"/>
</dbReference>
<dbReference type="GO" id="GO:0005829">
    <property type="term" value="C:cytosol"/>
    <property type="evidence" value="ECO:0007669"/>
    <property type="project" value="TreeGrafter"/>
</dbReference>
<dbReference type="Proteomes" id="UP000673975">
    <property type="component" value="Unassembled WGS sequence"/>
</dbReference>
<sequence length="249" mass="27781">MQSYNWSLFKKRSYSPYSGRTNVCMIAGESGKYYPGVRLENISFPLSIDPIQTAIFSCLSEADKPKTLLAPPDSSGQAEKETEEDLKNWRHLFDLEIQLVDDHELPDPSLLFATAEDAQTSQSRLSELTKQCIIPFSGFPVTALLKTDKGVYSGVNIELSEWQKGLCAERVAISKAVASGAGILEYIHVYAPQSDYVSPCGACRQVISEQMEQGVVMLQHNETESSRFHISDLLPYQFRAGNLNMNKDQ</sequence>
<dbReference type="GO" id="GO:0004126">
    <property type="term" value="F:cytidine deaminase activity"/>
    <property type="evidence" value="ECO:0007669"/>
    <property type="project" value="UniProtKB-EC"/>
</dbReference>
<dbReference type="RefSeq" id="WP_210511364.1">
    <property type="nucleotide sequence ID" value="NZ_JAFIDN010000004.1"/>
</dbReference>
<keyword evidence="3" id="KW-0479">Metal-binding</keyword>
<dbReference type="PANTHER" id="PTHR11644">
    <property type="entry name" value="CYTIDINE DEAMINASE"/>
    <property type="match status" value="1"/>
</dbReference>
<dbReference type="EMBL" id="JAFIDN010000004">
    <property type="protein sequence ID" value="MBP3192466.1"/>
    <property type="molecule type" value="Genomic_DNA"/>
</dbReference>
<dbReference type="PROSITE" id="PS51747">
    <property type="entry name" value="CYT_DCMP_DEAMINASES_2"/>
    <property type="match status" value="1"/>
</dbReference>
<dbReference type="Gene3D" id="3.40.140.10">
    <property type="entry name" value="Cytidine Deaminase, domain 2"/>
    <property type="match status" value="2"/>
</dbReference>
<dbReference type="GO" id="GO:0042802">
    <property type="term" value="F:identical protein binding"/>
    <property type="evidence" value="ECO:0007669"/>
    <property type="project" value="UniProtKB-ARBA"/>
</dbReference>
<dbReference type="CDD" id="cd01283">
    <property type="entry name" value="cytidine_deaminase"/>
    <property type="match status" value="1"/>
</dbReference>
<dbReference type="GO" id="GO:0008270">
    <property type="term" value="F:zinc ion binding"/>
    <property type="evidence" value="ECO:0007669"/>
    <property type="project" value="InterPro"/>
</dbReference>
<dbReference type="SUPFAM" id="SSF53927">
    <property type="entry name" value="Cytidine deaminase-like"/>
    <property type="match status" value="2"/>
</dbReference>
<dbReference type="InterPro" id="IPR013171">
    <property type="entry name" value="Cyd/dCyd_deaminase_Zn-bd"/>
</dbReference>
<evidence type="ECO:0000256" key="1">
    <source>
        <dbReference type="ARBA" id="ARBA00006576"/>
    </source>
</evidence>
<evidence type="ECO:0000313" key="7">
    <source>
        <dbReference type="EMBL" id="MBP3192466.1"/>
    </source>
</evidence>
<evidence type="ECO:0000313" key="8">
    <source>
        <dbReference type="Proteomes" id="UP000673975"/>
    </source>
</evidence>
<keyword evidence="4 7" id="KW-0378">Hydrolase</keyword>
<comment type="subunit">
    <text evidence="2">Homodimer.</text>
</comment>
<feature type="domain" description="CMP/dCMP-type deaminase" evidence="6">
    <location>
        <begin position="116"/>
        <end position="241"/>
    </location>
</feature>
<accession>A0A8J7UVE5</accession>
<evidence type="ECO:0000256" key="2">
    <source>
        <dbReference type="ARBA" id="ARBA00011738"/>
    </source>
</evidence>
<keyword evidence="8" id="KW-1185">Reference proteome</keyword>
<protein>
    <submittedName>
        <fullName evidence="7">Cytidine deaminase</fullName>
        <ecNumber evidence="7">3.5.4.5</ecNumber>
    </submittedName>
</protein>
<proteinExistence type="inferred from homology"/>
<dbReference type="GO" id="GO:0055086">
    <property type="term" value="P:nucleobase-containing small molecule metabolic process"/>
    <property type="evidence" value="ECO:0007669"/>
    <property type="project" value="UniProtKB-ARBA"/>
</dbReference>